<dbReference type="AlphaFoldDB" id="A0A5B7JW52"/>
<organism evidence="1 2">
    <name type="scientific">Portunus trituberculatus</name>
    <name type="common">Swimming crab</name>
    <name type="synonym">Neptunus trituberculatus</name>
    <dbReference type="NCBI Taxonomy" id="210409"/>
    <lineage>
        <taxon>Eukaryota</taxon>
        <taxon>Metazoa</taxon>
        <taxon>Ecdysozoa</taxon>
        <taxon>Arthropoda</taxon>
        <taxon>Crustacea</taxon>
        <taxon>Multicrustacea</taxon>
        <taxon>Malacostraca</taxon>
        <taxon>Eumalacostraca</taxon>
        <taxon>Eucarida</taxon>
        <taxon>Decapoda</taxon>
        <taxon>Pleocyemata</taxon>
        <taxon>Brachyura</taxon>
        <taxon>Eubrachyura</taxon>
        <taxon>Portunoidea</taxon>
        <taxon>Portunidae</taxon>
        <taxon>Portuninae</taxon>
        <taxon>Portunus</taxon>
    </lineage>
</organism>
<keyword evidence="2" id="KW-1185">Reference proteome</keyword>
<reference evidence="1 2" key="1">
    <citation type="submission" date="2019-05" db="EMBL/GenBank/DDBJ databases">
        <title>Another draft genome of Portunus trituberculatus and its Hox gene families provides insights of decapod evolution.</title>
        <authorList>
            <person name="Jeong J.-H."/>
            <person name="Song I."/>
            <person name="Kim S."/>
            <person name="Choi T."/>
            <person name="Kim D."/>
            <person name="Ryu S."/>
            <person name="Kim W."/>
        </authorList>
    </citation>
    <scope>NUCLEOTIDE SEQUENCE [LARGE SCALE GENOMIC DNA]</scope>
    <source>
        <tissue evidence="1">Muscle</tissue>
    </source>
</reference>
<proteinExistence type="predicted"/>
<dbReference type="Proteomes" id="UP000324222">
    <property type="component" value="Unassembled WGS sequence"/>
</dbReference>
<gene>
    <name evidence="1" type="ORF">E2C01_097801</name>
</gene>
<accession>A0A5B7JW52</accession>
<comment type="caution">
    <text evidence="1">The sequence shown here is derived from an EMBL/GenBank/DDBJ whole genome shotgun (WGS) entry which is preliminary data.</text>
</comment>
<dbReference type="EMBL" id="VSRR010130500">
    <property type="protein sequence ID" value="MPD02232.1"/>
    <property type="molecule type" value="Genomic_DNA"/>
</dbReference>
<evidence type="ECO:0000313" key="2">
    <source>
        <dbReference type="Proteomes" id="UP000324222"/>
    </source>
</evidence>
<evidence type="ECO:0000313" key="1">
    <source>
        <dbReference type="EMBL" id="MPD02232.1"/>
    </source>
</evidence>
<protein>
    <submittedName>
        <fullName evidence="1">Uncharacterized protein</fullName>
    </submittedName>
</protein>
<name>A0A5B7JW52_PORTR</name>
<sequence>MPRTERMSFSRCVVVAASPRLEVRRVLLSIGRRWCLARGSHVAMSTFPSDGWRKAASGE</sequence>